<dbReference type="InterPro" id="IPR029063">
    <property type="entry name" value="SAM-dependent_MTases_sf"/>
</dbReference>
<dbReference type="EMBL" id="KI517464">
    <property type="protein sequence ID" value="ESQ43114.1"/>
    <property type="molecule type" value="Genomic_DNA"/>
</dbReference>
<reference evidence="5 6" key="1">
    <citation type="journal article" date="2013" name="Front. Plant Sci.">
        <title>The Reference Genome of the Halophytic Plant Eutrema salsugineum.</title>
        <authorList>
            <person name="Yang R."/>
            <person name="Jarvis D.E."/>
            <person name="Chen H."/>
            <person name="Beilstein M.A."/>
            <person name="Grimwood J."/>
            <person name="Jenkins J."/>
            <person name="Shu S."/>
            <person name="Prochnik S."/>
            <person name="Xin M."/>
            <person name="Ma C."/>
            <person name="Schmutz J."/>
            <person name="Wing R.A."/>
            <person name="Mitchell-Olds T."/>
            <person name="Schumaker K.S."/>
            <person name="Wang X."/>
        </authorList>
    </citation>
    <scope>NUCLEOTIDE SEQUENCE [LARGE SCALE GENOMIC DNA]</scope>
</reference>
<dbReference type="InterPro" id="IPR001077">
    <property type="entry name" value="COMT_C"/>
</dbReference>
<keyword evidence="3" id="KW-0949">S-adenosyl-L-methionine</keyword>
<evidence type="ECO:0000313" key="6">
    <source>
        <dbReference type="Proteomes" id="UP000030689"/>
    </source>
</evidence>
<evidence type="ECO:0000259" key="4">
    <source>
        <dbReference type="Pfam" id="PF00891"/>
    </source>
</evidence>
<dbReference type="PROSITE" id="PS51683">
    <property type="entry name" value="SAM_OMT_II"/>
    <property type="match status" value="1"/>
</dbReference>
<dbReference type="Proteomes" id="UP000030689">
    <property type="component" value="Unassembled WGS sequence"/>
</dbReference>
<evidence type="ECO:0000313" key="5">
    <source>
        <dbReference type="EMBL" id="ESQ43114.1"/>
    </source>
</evidence>
<organism evidence="5 6">
    <name type="scientific">Eutrema salsugineum</name>
    <name type="common">Saltwater cress</name>
    <name type="synonym">Sisymbrium salsugineum</name>
    <dbReference type="NCBI Taxonomy" id="72664"/>
    <lineage>
        <taxon>Eukaryota</taxon>
        <taxon>Viridiplantae</taxon>
        <taxon>Streptophyta</taxon>
        <taxon>Embryophyta</taxon>
        <taxon>Tracheophyta</taxon>
        <taxon>Spermatophyta</taxon>
        <taxon>Magnoliopsida</taxon>
        <taxon>eudicotyledons</taxon>
        <taxon>Gunneridae</taxon>
        <taxon>Pentapetalae</taxon>
        <taxon>rosids</taxon>
        <taxon>malvids</taxon>
        <taxon>Brassicales</taxon>
        <taxon>Brassicaceae</taxon>
        <taxon>Eutremeae</taxon>
        <taxon>Eutrema</taxon>
    </lineage>
</organism>
<keyword evidence="1" id="KW-0489">Methyltransferase</keyword>
<protein>
    <recommendedName>
        <fullName evidence="4">O-methyltransferase C-terminal domain-containing protein</fullName>
    </recommendedName>
</protein>
<evidence type="ECO:0000256" key="1">
    <source>
        <dbReference type="ARBA" id="ARBA00022603"/>
    </source>
</evidence>
<sequence length="133" mass="14958">MALLRRINDHFGRCVQHAAGDMFTNIPNGDAIFMKILHDWTDEDCIKILKNCWVSLPDYGKLIVVEMVTPLEVKSGNICSNIVFGMDMTMLTQSSGGRERSLSEIENLAHASGFSRCKIVCPVYPFSVIEIYK</sequence>
<evidence type="ECO:0000256" key="2">
    <source>
        <dbReference type="ARBA" id="ARBA00022679"/>
    </source>
</evidence>
<dbReference type="GO" id="GO:0008171">
    <property type="term" value="F:O-methyltransferase activity"/>
    <property type="evidence" value="ECO:0007669"/>
    <property type="project" value="InterPro"/>
</dbReference>
<keyword evidence="6" id="KW-1185">Reference proteome</keyword>
<accession>V4LHC5</accession>
<dbReference type="PANTHER" id="PTHR11746">
    <property type="entry name" value="O-METHYLTRANSFERASE"/>
    <property type="match status" value="1"/>
</dbReference>
<dbReference type="OMA" id="WALEFCK"/>
<dbReference type="AlphaFoldDB" id="V4LHC5"/>
<dbReference type="Gene3D" id="3.40.50.150">
    <property type="entry name" value="Vaccinia Virus protein VP39"/>
    <property type="match status" value="1"/>
</dbReference>
<proteinExistence type="predicted"/>
<name>V4LHC5_EUTSA</name>
<dbReference type="Pfam" id="PF00891">
    <property type="entry name" value="Methyltransf_2"/>
    <property type="match status" value="1"/>
</dbReference>
<dbReference type="GO" id="GO:0032259">
    <property type="term" value="P:methylation"/>
    <property type="evidence" value="ECO:0007669"/>
    <property type="project" value="UniProtKB-KW"/>
</dbReference>
<dbReference type="Gramene" id="ESQ43114">
    <property type="protein sequence ID" value="ESQ43114"/>
    <property type="gene ID" value="EUTSA_v10015482mg"/>
</dbReference>
<evidence type="ECO:0000256" key="3">
    <source>
        <dbReference type="ARBA" id="ARBA00022691"/>
    </source>
</evidence>
<dbReference type="eggNOG" id="KOG3178">
    <property type="taxonomic scope" value="Eukaryota"/>
</dbReference>
<keyword evidence="2" id="KW-0808">Transferase</keyword>
<dbReference type="KEGG" id="eus:EUTSA_v10015482mg"/>
<gene>
    <name evidence="5" type="ORF">EUTSA_v10015482mg</name>
</gene>
<feature type="domain" description="O-methyltransferase C-terminal" evidence="4">
    <location>
        <begin position="13"/>
        <end position="115"/>
    </location>
</feature>
<dbReference type="InterPro" id="IPR016461">
    <property type="entry name" value="COMT-like"/>
</dbReference>
<dbReference type="SUPFAM" id="SSF53335">
    <property type="entry name" value="S-adenosyl-L-methionine-dependent methyltransferases"/>
    <property type="match status" value="1"/>
</dbReference>